<keyword evidence="2 5" id="KW-0812">Transmembrane</keyword>
<keyword evidence="8" id="KW-1185">Reference proteome</keyword>
<dbReference type="PANTHER" id="PTHR23508">
    <property type="entry name" value="CARBOXYLIC ACID TRANSPORTER PROTEIN HOMOLOG"/>
    <property type="match status" value="1"/>
</dbReference>
<reference evidence="7 8" key="1">
    <citation type="submission" date="2017-08" db="EMBL/GenBank/DDBJ databases">
        <title>Identification and genetic characteristics of simultaneous BTEX- and naphthalene-degrading Paraburkholderia sp. BN5 isolated from petroleum-contaminated soil.</title>
        <authorList>
            <person name="Lee Y."/>
            <person name="Jeon C.O."/>
        </authorList>
    </citation>
    <scope>NUCLEOTIDE SEQUENCE [LARGE SCALE GENOMIC DNA]</scope>
    <source>
        <strain evidence="7 8">BN5</strain>
        <plasmid evidence="7 8">pBN2</plasmid>
    </source>
</reference>
<dbReference type="SUPFAM" id="SSF103473">
    <property type="entry name" value="MFS general substrate transporter"/>
    <property type="match status" value="1"/>
</dbReference>
<evidence type="ECO:0000259" key="6">
    <source>
        <dbReference type="PROSITE" id="PS50850"/>
    </source>
</evidence>
<dbReference type="EMBL" id="CP022992">
    <property type="protein sequence ID" value="ASW03943.1"/>
    <property type="molecule type" value="Genomic_DNA"/>
</dbReference>
<geneLocation type="plasmid" evidence="7 8">
    <name>pBN2</name>
</geneLocation>
<accession>A0A248VYI8</accession>
<feature type="transmembrane region" description="Helical" evidence="5">
    <location>
        <begin position="175"/>
        <end position="199"/>
    </location>
</feature>
<dbReference type="InterPro" id="IPR005829">
    <property type="entry name" value="Sugar_transporter_CS"/>
</dbReference>
<protein>
    <submittedName>
        <fullName evidence="7">Aromatic acid/H+ symport family MFS transporter</fullName>
    </submittedName>
</protein>
<feature type="transmembrane region" description="Helical" evidence="5">
    <location>
        <begin position="90"/>
        <end position="109"/>
    </location>
</feature>
<dbReference type="KEGG" id="parb:CJU94_37925"/>
<keyword evidence="7" id="KW-0614">Plasmid</keyword>
<evidence type="ECO:0000256" key="4">
    <source>
        <dbReference type="ARBA" id="ARBA00023136"/>
    </source>
</evidence>
<dbReference type="CDD" id="cd17365">
    <property type="entry name" value="MFS_PcaK_like"/>
    <property type="match status" value="1"/>
</dbReference>
<comment type="subcellular location">
    <subcellularLocation>
        <location evidence="1">Membrane</location>
        <topology evidence="1">Multi-pass membrane protein</topology>
    </subcellularLocation>
</comment>
<sequence>MEPVESEDIKAFIDARKVSAYQWLVLVLCFWIVMMDGLDTAVMGFVAPVIMHDWSVGRAAFGTVMSAAMVGLAIGALAAGPAADRFGRKLVVIGSVFCFGVFTVFGSLADTPTQLVVLRFLTGLGLGAAMPNSTTLLSEYVPSRSRSLLLTIAVTGFNFGSGAGGFVAASLIPRFGWHSVFLFCGILPIASVPLLLWLLPESAQHMLVRKTPSERIAITLGRVCRHTFDAGAQFTSPEPAVTARVSVRMLFVDGYAFSTVMLWVTYFMGLLIVYLLTGWLPTLIKDAGMPVERAAAITGMFQLGGTMGAVVVGFAMDRLDRNAVIGAAYLLGGVFIFALGTITLEASLLPIFVASAGFCISGAQTGLNALAPSCYPTRARATGVSWMLGIGRLGGILGSLFGGALLSLGFSVATVFSVLAVPAVIAALAIVTNRIAVRYITASVTGNT</sequence>
<dbReference type="GO" id="GO:0005886">
    <property type="term" value="C:plasma membrane"/>
    <property type="evidence" value="ECO:0007669"/>
    <property type="project" value="TreeGrafter"/>
</dbReference>
<feature type="transmembrane region" description="Helical" evidence="5">
    <location>
        <begin position="348"/>
        <end position="371"/>
    </location>
</feature>
<dbReference type="Gene3D" id="1.20.1250.20">
    <property type="entry name" value="MFS general substrate transporter like domains"/>
    <property type="match status" value="1"/>
</dbReference>
<name>A0A248VYI8_9BURK</name>
<proteinExistence type="predicted"/>
<dbReference type="OrthoDB" id="7066727at2"/>
<dbReference type="Pfam" id="PF07690">
    <property type="entry name" value="MFS_1"/>
    <property type="match status" value="1"/>
</dbReference>
<evidence type="ECO:0000313" key="8">
    <source>
        <dbReference type="Proteomes" id="UP000215158"/>
    </source>
</evidence>
<dbReference type="PROSITE" id="PS00217">
    <property type="entry name" value="SUGAR_TRANSPORT_2"/>
    <property type="match status" value="1"/>
</dbReference>
<organism evidence="7 8">
    <name type="scientific">Paraburkholderia aromaticivorans</name>
    <dbReference type="NCBI Taxonomy" id="2026199"/>
    <lineage>
        <taxon>Bacteria</taxon>
        <taxon>Pseudomonadati</taxon>
        <taxon>Pseudomonadota</taxon>
        <taxon>Betaproteobacteria</taxon>
        <taxon>Burkholderiales</taxon>
        <taxon>Burkholderiaceae</taxon>
        <taxon>Paraburkholderia</taxon>
    </lineage>
</organism>
<feature type="transmembrane region" description="Helical" evidence="5">
    <location>
        <begin position="148"/>
        <end position="169"/>
    </location>
</feature>
<evidence type="ECO:0000313" key="7">
    <source>
        <dbReference type="EMBL" id="ASW03943.1"/>
    </source>
</evidence>
<evidence type="ECO:0000256" key="3">
    <source>
        <dbReference type="ARBA" id="ARBA00022989"/>
    </source>
</evidence>
<feature type="transmembrane region" description="Helical" evidence="5">
    <location>
        <begin position="408"/>
        <end position="431"/>
    </location>
</feature>
<feature type="transmembrane region" description="Helical" evidence="5">
    <location>
        <begin position="21"/>
        <end position="47"/>
    </location>
</feature>
<feature type="transmembrane region" description="Helical" evidence="5">
    <location>
        <begin position="323"/>
        <end position="342"/>
    </location>
</feature>
<dbReference type="PROSITE" id="PS00216">
    <property type="entry name" value="SUGAR_TRANSPORT_1"/>
    <property type="match status" value="1"/>
</dbReference>
<feature type="transmembrane region" description="Helical" evidence="5">
    <location>
        <begin position="115"/>
        <end position="136"/>
    </location>
</feature>
<dbReference type="RefSeq" id="WP_095423690.1">
    <property type="nucleotide sequence ID" value="NZ_CP022992.1"/>
</dbReference>
<gene>
    <name evidence="7" type="ORF">CJU94_37925</name>
</gene>
<dbReference type="PROSITE" id="PS50850">
    <property type="entry name" value="MFS"/>
    <property type="match status" value="1"/>
</dbReference>
<feature type="transmembrane region" description="Helical" evidence="5">
    <location>
        <begin position="296"/>
        <end position="316"/>
    </location>
</feature>
<dbReference type="InterPro" id="IPR020846">
    <property type="entry name" value="MFS_dom"/>
</dbReference>
<dbReference type="InterPro" id="IPR011701">
    <property type="entry name" value="MFS"/>
</dbReference>
<dbReference type="Proteomes" id="UP000215158">
    <property type="component" value="Plasmid pBN2"/>
</dbReference>
<feature type="transmembrane region" description="Helical" evidence="5">
    <location>
        <begin position="59"/>
        <end position="78"/>
    </location>
</feature>
<dbReference type="PANTHER" id="PTHR23508:SF10">
    <property type="entry name" value="CARBOXYLIC ACID TRANSPORTER PROTEIN HOMOLOG"/>
    <property type="match status" value="1"/>
</dbReference>
<feature type="domain" description="Major facilitator superfamily (MFS) profile" evidence="6">
    <location>
        <begin position="25"/>
        <end position="438"/>
    </location>
</feature>
<evidence type="ECO:0000256" key="1">
    <source>
        <dbReference type="ARBA" id="ARBA00004141"/>
    </source>
</evidence>
<dbReference type="GO" id="GO:0046943">
    <property type="term" value="F:carboxylic acid transmembrane transporter activity"/>
    <property type="evidence" value="ECO:0007669"/>
    <property type="project" value="TreeGrafter"/>
</dbReference>
<keyword evidence="3 5" id="KW-1133">Transmembrane helix</keyword>
<evidence type="ECO:0000256" key="5">
    <source>
        <dbReference type="SAM" id="Phobius"/>
    </source>
</evidence>
<keyword evidence="4 5" id="KW-0472">Membrane</keyword>
<evidence type="ECO:0000256" key="2">
    <source>
        <dbReference type="ARBA" id="ARBA00022692"/>
    </source>
</evidence>
<feature type="transmembrane region" description="Helical" evidence="5">
    <location>
        <begin position="254"/>
        <end position="276"/>
    </location>
</feature>
<dbReference type="AlphaFoldDB" id="A0A248VYI8"/>
<feature type="transmembrane region" description="Helical" evidence="5">
    <location>
        <begin position="383"/>
        <end position="402"/>
    </location>
</feature>
<dbReference type="InterPro" id="IPR036259">
    <property type="entry name" value="MFS_trans_sf"/>
</dbReference>